<dbReference type="RefSeq" id="WP_156204907.1">
    <property type="nucleotide sequence ID" value="NZ_WHPN01000029.1"/>
</dbReference>
<reference evidence="1 2" key="1">
    <citation type="submission" date="2019-10" db="EMBL/GenBank/DDBJ databases">
        <title>Streptomyces tenebrisbrunneis sp.nov., an endogenous actinomycete isolated from of Lycium ruthenicum.</title>
        <authorList>
            <person name="Ma L."/>
        </authorList>
    </citation>
    <scope>NUCLEOTIDE SEQUENCE [LARGE SCALE GENOMIC DNA]</scope>
    <source>
        <strain evidence="1 2">TRM 66187</strain>
    </source>
</reference>
<name>A0ABQ7FRM7_9ACTN</name>
<sequence length="104" mass="11140">MSNPTEAISGLRRLPWKTESGKPAYLSADDPNSLLAVMADTVEAQMLASAEEVLRFARDLLAGGTPLTADEIAYTAQRLTECLADAVRVATLRGERLPEPVDAP</sequence>
<accession>A0ABQ7FRM7</accession>
<keyword evidence="2" id="KW-1185">Reference proteome</keyword>
<protein>
    <submittedName>
        <fullName evidence="1">Uncharacterized protein</fullName>
    </submittedName>
</protein>
<evidence type="ECO:0000313" key="1">
    <source>
        <dbReference type="EMBL" id="KAF4410908.1"/>
    </source>
</evidence>
<organism evidence="1 2">
    <name type="scientific">Streptomyces lycii</name>
    <dbReference type="NCBI Taxonomy" id="2654337"/>
    <lineage>
        <taxon>Bacteria</taxon>
        <taxon>Bacillati</taxon>
        <taxon>Actinomycetota</taxon>
        <taxon>Actinomycetes</taxon>
        <taxon>Kitasatosporales</taxon>
        <taxon>Streptomycetaceae</taxon>
        <taxon>Streptomyces</taxon>
    </lineage>
</organism>
<dbReference type="Proteomes" id="UP000621266">
    <property type="component" value="Unassembled WGS sequence"/>
</dbReference>
<proteinExistence type="predicted"/>
<gene>
    <name evidence="1" type="ORF">GCU69_01425</name>
</gene>
<evidence type="ECO:0000313" key="2">
    <source>
        <dbReference type="Proteomes" id="UP000621266"/>
    </source>
</evidence>
<dbReference type="EMBL" id="WHPN01000029">
    <property type="protein sequence ID" value="KAF4410908.1"/>
    <property type="molecule type" value="Genomic_DNA"/>
</dbReference>
<comment type="caution">
    <text evidence="1">The sequence shown here is derived from an EMBL/GenBank/DDBJ whole genome shotgun (WGS) entry which is preliminary data.</text>
</comment>